<dbReference type="GO" id="GO:0004180">
    <property type="term" value="F:carboxypeptidase activity"/>
    <property type="evidence" value="ECO:0007669"/>
    <property type="project" value="UniProtKB-KW"/>
</dbReference>
<proteinExistence type="predicted"/>
<dbReference type="Proteomes" id="UP001139409">
    <property type="component" value="Unassembled WGS sequence"/>
</dbReference>
<sequence>MNWRFALVVIFVLGSVELNAQRVGNPILLTGVVMDADQQKALPYVNIQLGGTVYGTASDSNGYFSIFINPGDTLRFTSIGYRPAYFVMPYEVSNKRYSLIQLMWQESILLPEVVVFPWPTLDHFKDAFLDAELPVTQDDIVREFQADVRQEVKANQLTEYEADQQRYQRLYELNLIFPPNNFLNPMRWSNFIRDVGKKE</sequence>
<organism evidence="3 4">
    <name type="scientific">Fulvivirga sedimenti</name>
    <dbReference type="NCBI Taxonomy" id="2879465"/>
    <lineage>
        <taxon>Bacteria</taxon>
        <taxon>Pseudomonadati</taxon>
        <taxon>Bacteroidota</taxon>
        <taxon>Cytophagia</taxon>
        <taxon>Cytophagales</taxon>
        <taxon>Fulvivirgaceae</taxon>
        <taxon>Fulvivirga</taxon>
    </lineage>
</organism>
<keyword evidence="3" id="KW-0645">Protease</keyword>
<keyword evidence="4" id="KW-1185">Reference proteome</keyword>
<name>A0A9X1HT35_9BACT</name>
<dbReference type="Pfam" id="PF13715">
    <property type="entry name" value="CarbopepD_reg_2"/>
    <property type="match status" value="1"/>
</dbReference>
<accession>A0A9X1HT35</accession>
<evidence type="ECO:0000313" key="2">
    <source>
        <dbReference type="EMBL" id="MCA6076660.1"/>
    </source>
</evidence>
<dbReference type="RefSeq" id="WP_225698583.1">
    <property type="nucleotide sequence ID" value="NZ_JAIXNE010000002.1"/>
</dbReference>
<evidence type="ECO:0000313" key="3">
    <source>
        <dbReference type="EMBL" id="MCA6077788.1"/>
    </source>
</evidence>
<dbReference type="EMBL" id="JAIXNE010000003">
    <property type="protein sequence ID" value="MCA6076660.1"/>
    <property type="molecule type" value="Genomic_DNA"/>
</dbReference>
<dbReference type="SUPFAM" id="SSF49464">
    <property type="entry name" value="Carboxypeptidase regulatory domain-like"/>
    <property type="match status" value="1"/>
</dbReference>
<dbReference type="AlphaFoldDB" id="A0A9X1HT35"/>
<keyword evidence="3" id="KW-0378">Hydrolase</keyword>
<comment type="caution">
    <text evidence="3">The sequence shown here is derived from an EMBL/GenBank/DDBJ whole genome shotgun (WGS) entry which is preliminary data.</text>
</comment>
<dbReference type="EMBL" id="JAIXNE010000004">
    <property type="protein sequence ID" value="MCA6077788.1"/>
    <property type="molecule type" value="Genomic_DNA"/>
</dbReference>
<reference evidence="3" key="1">
    <citation type="submission" date="2021-09" db="EMBL/GenBank/DDBJ databases">
        <title>Fulvivirga sp. isolated from coastal sediment.</title>
        <authorList>
            <person name="Yu H."/>
        </authorList>
    </citation>
    <scope>NUCLEOTIDE SEQUENCE</scope>
    <source>
        <strain evidence="3">1062</strain>
    </source>
</reference>
<keyword evidence="3" id="KW-0121">Carboxypeptidase</keyword>
<evidence type="ECO:0000313" key="4">
    <source>
        <dbReference type="Proteomes" id="UP001139409"/>
    </source>
</evidence>
<gene>
    <name evidence="1" type="ORF">LDX50_11430</name>
    <name evidence="2" type="ORF">LDX50_17400</name>
    <name evidence="3" type="ORF">LDX50_23120</name>
</gene>
<protein>
    <submittedName>
        <fullName evidence="3">Carboxypeptidase-like regulatory domain-containing protein</fullName>
    </submittedName>
</protein>
<dbReference type="EMBL" id="JAIXNE010000002">
    <property type="protein sequence ID" value="MCA6075483.1"/>
    <property type="molecule type" value="Genomic_DNA"/>
</dbReference>
<dbReference type="Gene3D" id="2.60.40.1120">
    <property type="entry name" value="Carboxypeptidase-like, regulatory domain"/>
    <property type="match status" value="1"/>
</dbReference>
<evidence type="ECO:0000313" key="1">
    <source>
        <dbReference type="EMBL" id="MCA6075483.1"/>
    </source>
</evidence>
<dbReference type="InterPro" id="IPR008969">
    <property type="entry name" value="CarboxyPept-like_regulatory"/>
</dbReference>